<evidence type="ECO:0000256" key="1">
    <source>
        <dbReference type="ARBA" id="ARBA00001974"/>
    </source>
</evidence>
<dbReference type="SUPFAM" id="SSF51905">
    <property type="entry name" value="FAD/NAD(P)-binding domain"/>
    <property type="match status" value="1"/>
</dbReference>
<comment type="similarity">
    <text evidence="2 6">Belongs to the GMC oxidoreductase family.</text>
</comment>
<dbReference type="Pfam" id="PF00732">
    <property type="entry name" value="GMC_oxred_N"/>
    <property type="match status" value="1"/>
</dbReference>
<evidence type="ECO:0000256" key="4">
    <source>
        <dbReference type="ARBA" id="ARBA00022827"/>
    </source>
</evidence>
<evidence type="ECO:0000256" key="2">
    <source>
        <dbReference type="ARBA" id="ARBA00010790"/>
    </source>
</evidence>
<dbReference type="Proteomes" id="UP001139516">
    <property type="component" value="Unassembled WGS sequence"/>
</dbReference>
<comment type="cofactor">
    <cofactor evidence="1 5">
        <name>FAD</name>
        <dbReference type="ChEBI" id="CHEBI:57692"/>
    </cofactor>
</comment>
<dbReference type="InterPro" id="IPR000172">
    <property type="entry name" value="GMC_OxRdtase_N"/>
</dbReference>
<evidence type="ECO:0000256" key="7">
    <source>
        <dbReference type="SAM" id="MobiDB-lite"/>
    </source>
</evidence>
<keyword evidence="4 5" id="KW-0274">FAD</keyword>
<dbReference type="AlphaFoldDB" id="A0A9X1Y6X6"/>
<sequence length="553" mass="59801">MATAAVDSFDYVIVGAGAAGSVLANRLTEDGTTTVCVLEAGPPDRNPYIHIPAGFIKTLFDPACTWQFKTEPTERTGGRPISTTQGRTLGGSSSVNGMVYNRGQPDDFNSWAQRGNRGWGYADVLPYFRRTERRIGVADDSVRGRSGGIPVTDMDWIHPVSEAFIQGCVNAGIPRNPDYNSGSQAGVGYFQRAILKGRRVSAARGFLKPAMARRNLEVRTNARACGIVFEGRRAVGVRYLASRGGAPREVRARREVILSGGTANTARLLQVSGVGPAALLGRLGVPVVHELPGVGENFRDHYAVRLVMRAKPGVTTMNELSRGPRLGLQIARWATGRPSILALAPSQVHVFWRSDDAPGAPDLQCVFTPGSYKEGAVYVLDEYPGVTAGAWPHRPESKGHVRARSTDVFEDPVIQPNYLSDPMDRQVTLGGIRLVRRLLNTPELAPYLERETLPGPDVRADDELLDYAYRNGSTCYHLIGTARMGPASDPTAVVDDQLRVHGMEGLRVVDASVMPSMPSANTYATTLMIAEKASDMIRGRPAEEPAVLRADAA</sequence>
<dbReference type="InterPro" id="IPR007867">
    <property type="entry name" value="GMC_OxRtase_C"/>
</dbReference>
<dbReference type="PANTHER" id="PTHR11552">
    <property type="entry name" value="GLUCOSE-METHANOL-CHOLINE GMC OXIDOREDUCTASE"/>
    <property type="match status" value="1"/>
</dbReference>
<comment type="caution">
    <text evidence="9">The sequence shown here is derived from an EMBL/GenBank/DDBJ whole genome shotgun (WGS) entry which is preliminary data.</text>
</comment>
<evidence type="ECO:0000259" key="8">
    <source>
        <dbReference type="PROSITE" id="PS00623"/>
    </source>
</evidence>
<feature type="binding site" evidence="5">
    <location>
        <begin position="96"/>
        <end position="99"/>
    </location>
    <ligand>
        <name>FAD</name>
        <dbReference type="ChEBI" id="CHEBI:57692"/>
    </ligand>
</feature>
<protein>
    <submittedName>
        <fullName evidence="9">GMC family oxidoreductase N-terminal domain-containing protein</fullName>
    </submittedName>
</protein>
<evidence type="ECO:0000256" key="6">
    <source>
        <dbReference type="RuleBase" id="RU003968"/>
    </source>
</evidence>
<dbReference type="InterPro" id="IPR036188">
    <property type="entry name" value="FAD/NAD-bd_sf"/>
</dbReference>
<keyword evidence="10" id="KW-1185">Reference proteome</keyword>
<organism evidence="9 10">
    <name type="scientific">Roseomonas acroporae</name>
    <dbReference type="NCBI Taxonomy" id="2937791"/>
    <lineage>
        <taxon>Bacteria</taxon>
        <taxon>Pseudomonadati</taxon>
        <taxon>Pseudomonadota</taxon>
        <taxon>Alphaproteobacteria</taxon>
        <taxon>Acetobacterales</taxon>
        <taxon>Roseomonadaceae</taxon>
        <taxon>Roseomonas</taxon>
    </lineage>
</organism>
<feature type="domain" description="Glucose-methanol-choline oxidoreductase N-terminal" evidence="8">
    <location>
        <begin position="86"/>
        <end position="109"/>
    </location>
</feature>
<evidence type="ECO:0000313" key="9">
    <source>
        <dbReference type="EMBL" id="MCK8783197.1"/>
    </source>
</evidence>
<dbReference type="PANTHER" id="PTHR11552:SF147">
    <property type="entry name" value="CHOLINE DEHYDROGENASE, MITOCHONDRIAL"/>
    <property type="match status" value="1"/>
</dbReference>
<dbReference type="PIRSF" id="PIRSF000137">
    <property type="entry name" value="Alcohol_oxidase"/>
    <property type="match status" value="1"/>
</dbReference>
<dbReference type="GO" id="GO:0050660">
    <property type="term" value="F:flavin adenine dinucleotide binding"/>
    <property type="evidence" value="ECO:0007669"/>
    <property type="project" value="InterPro"/>
</dbReference>
<evidence type="ECO:0000256" key="3">
    <source>
        <dbReference type="ARBA" id="ARBA00022630"/>
    </source>
</evidence>
<reference evidence="9" key="1">
    <citation type="submission" date="2022-04" db="EMBL/GenBank/DDBJ databases">
        <title>Roseomonas acroporae sp. nov., isolated from coral Acropora digitifera.</title>
        <authorList>
            <person name="Sun H."/>
        </authorList>
    </citation>
    <scope>NUCLEOTIDE SEQUENCE</scope>
    <source>
        <strain evidence="9">NAR14</strain>
    </source>
</reference>
<feature type="region of interest" description="Disordered" evidence="7">
    <location>
        <begin position="71"/>
        <end position="94"/>
    </location>
</feature>
<dbReference type="Gene3D" id="3.50.50.60">
    <property type="entry name" value="FAD/NAD(P)-binding domain"/>
    <property type="match status" value="1"/>
</dbReference>
<dbReference type="RefSeq" id="WP_248665324.1">
    <property type="nucleotide sequence ID" value="NZ_JALPRX010000007.1"/>
</dbReference>
<keyword evidence="3 6" id="KW-0285">Flavoprotein</keyword>
<evidence type="ECO:0000256" key="5">
    <source>
        <dbReference type="PIRSR" id="PIRSR000137-2"/>
    </source>
</evidence>
<dbReference type="PROSITE" id="PS00623">
    <property type="entry name" value="GMC_OXRED_1"/>
    <property type="match status" value="1"/>
</dbReference>
<accession>A0A9X1Y6X6</accession>
<dbReference type="InterPro" id="IPR012132">
    <property type="entry name" value="GMC_OxRdtase"/>
</dbReference>
<dbReference type="GO" id="GO:0016614">
    <property type="term" value="F:oxidoreductase activity, acting on CH-OH group of donors"/>
    <property type="evidence" value="ECO:0007669"/>
    <property type="project" value="InterPro"/>
</dbReference>
<name>A0A9X1Y6X6_9PROT</name>
<dbReference type="Pfam" id="PF05199">
    <property type="entry name" value="GMC_oxred_C"/>
    <property type="match status" value="1"/>
</dbReference>
<evidence type="ECO:0000313" key="10">
    <source>
        <dbReference type="Proteomes" id="UP001139516"/>
    </source>
</evidence>
<dbReference type="EMBL" id="JALPRX010000007">
    <property type="protein sequence ID" value="MCK8783197.1"/>
    <property type="molecule type" value="Genomic_DNA"/>
</dbReference>
<feature type="compositionally biased region" description="Polar residues" evidence="7">
    <location>
        <begin position="81"/>
        <end position="94"/>
    </location>
</feature>
<dbReference type="SUPFAM" id="SSF54373">
    <property type="entry name" value="FAD-linked reductases, C-terminal domain"/>
    <property type="match status" value="1"/>
</dbReference>
<proteinExistence type="inferred from homology"/>
<dbReference type="Gene3D" id="3.30.560.10">
    <property type="entry name" value="Glucose Oxidase, domain 3"/>
    <property type="match status" value="1"/>
</dbReference>
<gene>
    <name evidence="9" type="ORF">M0638_02235</name>
</gene>